<keyword evidence="6" id="KW-1185">Reference proteome</keyword>
<feature type="chain" id="PRO_5043474698" evidence="3">
    <location>
        <begin position="29"/>
        <end position="524"/>
    </location>
</feature>
<dbReference type="PANTHER" id="PTHR48009:SF16">
    <property type="entry name" value="LEUCINE-RICH REPEAT-CONTAINING N-TERMINAL PLANT-TYPE DOMAIN-CONTAINING PROTEIN"/>
    <property type="match status" value="1"/>
</dbReference>
<feature type="signal peptide" evidence="3">
    <location>
        <begin position="1"/>
        <end position="28"/>
    </location>
</feature>
<keyword evidence="1" id="KW-0433">Leucine-rich repeat</keyword>
<dbReference type="AlphaFoldDB" id="A0AAW0L9D1"/>
<protein>
    <submittedName>
        <fullName evidence="5">Receptor-like protein 6</fullName>
    </submittedName>
</protein>
<feature type="domain" description="Disease resistance R13L4/SHOC-2-like LRR" evidence="4">
    <location>
        <begin position="249"/>
        <end position="446"/>
    </location>
</feature>
<dbReference type="InterPro" id="IPR053213">
    <property type="entry name" value="RLP29"/>
</dbReference>
<evidence type="ECO:0000313" key="6">
    <source>
        <dbReference type="Proteomes" id="UP000237347"/>
    </source>
</evidence>
<dbReference type="FunFam" id="3.80.10.10:FF:000383">
    <property type="entry name" value="Leucine-rich repeat receptor protein kinase EMS1"/>
    <property type="match status" value="1"/>
</dbReference>
<dbReference type="InterPro" id="IPR001611">
    <property type="entry name" value="Leu-rich_rpt"/>
</dbReference>
<evidence type="ECO:0000256" key="2">
    <source>
        <dbReference type="ARBA" id="ARBA00022737"/>
    </source>
</evidence>
<keyword evidence="3" id="KW-0732">Signal</keyword>
<dbReference type="Gene3D" id="3.80.10.10">
    <property type="entry name" value="Ribonuclease Inhibitor"/>
    <property type="match status" value="2"/>
</dbReference>
<dbReference type="InterPro" id="IPR032675">
    <property type="entry name" value="LRR_dom_sf"/>
</dbReference>
<evidence type="ECO:0000256" key="1">
    <source>
        <dbReference type="ARBA" id="ARBA00022614"/>
    </source>
</evidence>
<reference evidence="5 6" key="1">
    <citation type="journal article" date="2018" name="Sci. Data">
        <title>The draft genome sequence of cork oak.</title>
        <authorList>
            <person name="Ramos A.M."/>
            <person name="Usie A."/>
            <person name="Barbosa P."/>
            <person name="Barros P.M."/>
            <person name="Capote T."/>
            <person name="Chaves I."/>
            <person name="Simoes F."/>
            <person name="Abreu I."/>
            <person name="Carrasquinho I."/>
            <person name="Faro C."/>
            <person name="Guimaraes J.B."/>
            <person name="Mendonca D."/>
            <person name="Nobrega F."/>
            <person name="Rodrigues L."/>
            <person name="Saibo N.J.M."/>
            <person name="Varela M.C."/>
            <person name="Egas C."/>
            <person name="Matos J."/>
            <person name="Miguel C.M."/>
            <person name="Oliveira M.M."/>
            <person name="Ricardo C.P."/>
            <person name="Goncalves S."/>
        </authorList>
    </citation>
    <scope>NUCLEOTIDE SEQUENCE [LARGE SCALE GENOMIC DNA]</scope>
    <source>
        <strain evidence="6">cv. HL8</strain>
    </source>
</reference>
<dbReference type="EMBL" id="PKMF04000135">
    <property type="protein sequence ID" value="KAK7847810.1"/>
    <property type="molecule type" value="Genomic_DNA"/>
</dbReference>
<proteinExistence type="predicted"/>
<dbReference type="PANTHER" id="PTHR48009">
    <property type="entry name" value="LEUCINE-RICH REPEAT (LRR) FAMILY PROTEIN"/>
    <property type="match status" value="1"/>
</dbReference>
<accession>A0AAW0L9D1</accession>
<evidence type="ECO:0000259" key="4">
    <source>
        <dbReference type="Pfam" id="PF23598"/>
    </source>
</evidence>
<evidence type="ECO:0000313" key="5">
    <source>
        <dbReference type="EMBL" id="KAK7847810.1"/>
    </source>
</evidence>
<dbReference type="SUPFAM" id="SSF52058">
    <property type="entry name" value="L domain-like"/>
    <property type="match status" value="2"/>
</dbReference>
<evidence type="ECO:0000256" key="3">
    <source>
        <dbReference type="SAM" id="SignalP"/>
    </source>
</evidence>
<name>A0AAW0L9D1_QUESU</name>
<dbReference type="PROSITE" id="PS51450">
    <property type="entry name" value="LRR"/>
    <property type="match status" value="1"/>
</dbReference>
<sequence>MFSMGKMNHQYLPLFLATFLFLISLSQTSSNTSSHHHCLPDQKISWLSNLVSLDLSLNYFIYSVGGDYYEKLLDLRRIDLEALVQNMTYLRELHLGDVNISSSLPQFLANLSSLTSLTLFDCNLQGEFPPNIFLLRRIQSIDLSYNRELIGFLPKIQFRSSLKKLHLRAINFSGEFPNSMDNLGSLNVLDLSETNLFGELPNSISNLKYLNYLDLSYTKISGELPSPISNLNSLNYLDLSSSNFSGTISPSIGNLSQLTHLSLSYNNFHGPIPAKIGRLSNLSYLDLSYNSFTEVIPSILFTILSLSTLYLDQNQLIVPLKFQNNSLSPLHNLGLSENKMSESILRSIVNFTKLQGLYLSSINLKGKVELNIFFELKELAALDLSGNKVFVSKANINSTLPKFSYLRLSSCNLSKFPAFLKAQNELQTLDLSKNNIEVTIRILSKLECNLKGHWLRQITIKDVVLMISKALNWCVNKYTEILRAVTKYFIINPNNYTIFDCFPLANEKIISHGLVTIDPKLIPN</sequence>
<gene>
    <name evidence="5" type="primary">RLP6_17</name>
    <name evidence="5" type="ORF">CFP56_006153</name>
</gene>
<dbReference type="Pfam" id="PF23598">
    <property type="entry name" value="LRR_14"/>
    <property type="match status" value="1"/>
</dbReference>
<dbReference type="InterPro" id="IPR055414">
    <property type="entry name" value="LRR_R13L4/SHOC2-like"/>
</dbReference>
<organism evidence="5 6">
    <name type="scientific">Quercus suber</name>
    <name type="common">Cork oak</name>
    <dbReference type="NCBI Taxonomy" id="58331"/>
    <lineage>
        <taxon>Eukaryota</taxon>
        <taxon>Viridiplantae</taxon>
        <taxon>Streptophyta</taxon>
        <taxon>Embryophyta</taxon>
        <taxon>Tracheophyta</taxon>
        <taxon>Spermatophyta</taxon>
        <taxon>Magnoliopsida</taxon>
        <taxon>eudicotyledons</taxon>
        <taxon>Gunneridae</taxon>
        <taxon>Pentapetalae</taxon>
        <taxon>rosids</taxon>
        <taxon>fabids</taxon>
        <taxon>Fagales</taxon>
        <taxon>Fagaceae</taxon>
        <taxon>Quercus</taxon>
    </lineage>
</organism>
<comment type="caution">
    <text evidence="5">The sequence shown here is derived from an EMBL/GenBank/DDBJ whole genome shotgun (WGS) entry which is preliminary data.</text>
</comment>
<dbReference type="Pfam" id="PF00560">
    <property type="entry name" value="LRR_1"/>
    <property type="match status" value="2"/>
</dbReference>
<dbReference type="Proteomes" id="UP000237347">
    <property type="component" value="Unassembled WGS sequence"/>
</dbReference>
<keyword evidence="2" id="KW-0677">Repeat</keyword>